<protein>
    <recommendedName>
        <fullName evidence="2 10">Dihydrolipoyl dehydrogenase</fullName>
        <ecNumber evidence="2 10">1.8.1.4</ecNumber>
    </recommendedName>
</protein>
<dbReference type="PRINTS" id="PR00368">
    <property type="entry name" value="FADPNR"/>
</dbReference>
<dbReference type="PIRSF" id="PIRSF000350">
    <property type="entry name" value="Mercury_reductase_MerA"/>
    <property type="match status" value="1"/>
</dbReference>
<dbReference type="RefSeq" id="WP_264226081.1">
    <property type="nucleotide sequence ID" value="NZ_CP107716.1"/>
</dbReference>
<evidence type="ECO:0000256" key="2">
    <source>
        <dbReference type="ARBA" id="ARBA00012608"/>
    </source>
</evidence>
<dbReference type="Pfam" id="PF07992">
    <property type="entry name" value="Pyr_redox_2"/>
    <property type="match status" value="1"/>
</dbReference>
<dbReference type="EC" id="1.8.1.4" evidence="2 10"/>
<comment type="catalytic activity">
    <reaction evidence="9 10">
        <text>N(6)-[(R)-dihydrolipoyl]-L-lysyl-[protein] + NAD(+) = N(6)-[(R)-lipoyl]-L-lysyl-[protein] + NADH + H(+)</text>
        <dbReference type="Rhea" id="RHEA:15045"/>
        <dbReference type="Rhea" id="RHEA-COMP:10474"/>
        <dbReference type="Rhea" id="RHEA-COMP:10475"/>
        <dbReference type="ChEBI" id="CHEBI:15378"/>
        <dbReference type="ChEBI" id="CHEBI:57540"/>
        <dbReference type="ChEBI" id="CHEBI:57945"/>
        <dbReference type="ChEBI" id="CHEBI:83099"/>
        <dbReference type="ChEBI" id="CHEBI:83100"/>
        <dbReference type="EC" id="1.8.1.4"/>
    </reaction>
</comment>
<dbReference type="Proteomes" id="UP001163882">
    <property type="component" value="Chromosome"/>
</dbReference>
<evidence type="ECO:0000259" key="11">
    <source>
        <dbReference type="Pfam" id="PF02852"/>
    </source>
</evidence>
<evidence type="ECO:0000256" key="9">
    <source>
        <dbReference type="ARBA" id="ARBA00049187"/>
    </source>
</evidence>
<dbReference type="Pfam" id="PF02852">
    <property type="entry name" value="Pyr_redox_dim"/>
    <property type="match status" value="1"/>
</dbReference>
<dbReference type="PROSITE" id="PS00076">
    <property type="entry name" value="PYRIDINE_REDOX_1"/>
    <property type="match status" value="1"/>
</dbReference>
<dbReference type="SUPFAM" id="SSF55424">
    <property type="entry name" value="FAD/NAD-linked reductases, dimerisation (C-terminal) domain"/>
    <property type="match status" value="1"/>
</dbReference>
<dbReference type="Gene3D" id="3.50.50.60">
    <property type="entry name" value="FAD/NAD(P)-binding domain"/>
    <property type="match status" value="2"/>
</dbReference>
<dbReference type="PRINTS" id="PR00411">
    <property type="entry name" value="PNDRDTASEI"/>
</dbReference>
<evidence type="ECO:0000313" key="13">
    <source>
        <dbReference type="EMBL" id="UYQ72448.1"/>
    </source>
</evidence>
<keyword evidence="5 10" id="KW-0560">Oxidoreductase</keyword>
<keyword evidence="8 10" id="KW-0676">Redox-active center</keyword>
<dbReference type="GO" id="GO:0004148">
    <property type="term" value="F:dihydrolipoyl dehydrogenase (NADH) activity"/>
    <property type="evidence" value="ECO:0007669"/>
    <property type="project" value="UniProtKB-EC"/>
</dbReference>
<dbReference type="InterPro" id="IPR004099">
    <property type="entry name" value="Pyr_nucl-diS_OxRdtase_dimer"/>
</dbReference>
<keyword evidence="7" id="KW-1015">Disulfide bond</keyword>
<evidence type="ECO:0000256" key="6">
    <source>
        <dbReference type="ARBA" id="ARBA00023027"/>
    </source>
</evidence>
<dbReference type="PANTHER" id="PTHR22912:SF151">
    <property type="entry name" value="DIHYDROLIPOYL DEHYDROGENASE, MITOCHONDRIAL"/>
    <property type="match status" value="1"/>
</dbReference>
<organism evidence="13 14">
    <name type="scientific">Pelagibacterium flavum</name>
    <dbReference type="NCBI Taxonomy" id="2984530"/>
    <lineage>
        <taxon>Bacteria</taxon>
        <taxon>Pseudomonadati</taxon>
        <taxon>Pseudomonadota</taxon>
        <taxon>Alphaproteobacteria</taxon>
        <taxon>Hyphomicrobiales</taxon>
        <taxon>Devosiaceae</taxon>
        <taxon>Pelagibacterium</taxon>
    </lineage>
</organism>
<keyword evidence="6 10" id="KW-0520">NAD</keyword>
<dbReference type="InterPro" id="IPR006258">
    <property type="entry name" value="Lipoamide_DH"/>
</dbReference>
<comment type="cofactor">
    <cofactor evidence="10">
        <name>FAD</name>
        <dbReference type="ChEBI" id="CHEBI:57692"/>
    </cofactor>
    <text evidence="10">Binds 1 FAD per subunit.</text>
</comment>
<keyword evidence="3 10" id="KW-0285">Flavoprotein</keyword>
<comment type="miscellaneous">
    <text evidence="10">The active site is a redox-active disulfide bond.</text>
</comment>
<evidence type="ECO:0000256" key="10">
    <source>
        <dbReference type="RuleBase" id="RU003692"/>
    </source>
</evidence>
<name>A0ABY6IPA5_9HYPH</name>
<evidence type="ECO:0000259" key="12">
    <source>
        <dbReference type="Pfam" id="PF07992"/>
    </source>
</evidence>
<accession>A0ABY6IPA5</accession>
<evidence type="ECO:0000313" key="14">
    <source>
        <dbReference type="Proteomes" id="UP001163882"/>
    </source>
</evidence>
<dbReference type="PANTHER" id="PTHR22912">
    <property type="entry name" value="DISULFIDE OXIDOREDUCTASE"/>
    <property type="match status" value="1"/>
</dbReference>
<feature type="domain" description="FAD/NAD(P)-binding" evidence="12">
    <location>
        <begin position="5"/>
        <end position="330"/>
    </location>
</feature>
<comment type="similarity">
    <text evidence="1 10">Belongs to the class-I pyridine nucleotide-disulfide oxidoreductase family.</text>
</comment>
<dbReference type="InterPro" id="IPR016156">
    <property type="entry name" value="FAD/NAD-linked_Rdtase_dimer_sf"/>
</dbReference>
<evidence type="ECO:0000256" key="8">
    <source>
        <dbReference type="ARBA" id="ARBA00023284"/>
    </source>
</evidence>
<evidence type="ECO:0000256" key="1">
    <source>
        <dbReference type="ARBA" id="ARBA00007532"/>
    </source>
</evidence>
<sequence>MADTFDLTIIGTGPGGYVCAVRAAQLGMKVAVVEKWPSFGGTCLNIGCIPSKALLHASEMFEEAGHTFPQLGIEVGAPKLNLSAMMAHKDDTVASNTGGIEYLFKKNKITAFRGTGRIAAQGKVTVTAEDGSATDIETKNIVIATGSVSANLPGIEIDEEKIVTSTGALKLDKVPDNLLVIGAGVIGLELGSVWARLGAKVTVVEFLDRILPGMDLDVAKQFQRMLSKQGFDFKLGTKVTGIEKTESGLVATLEPAAGGEASTLQTDIALVSIGRVPFTDGLGLDDLGIERDNRGRVVTDGHYKTNLDGIYAIGDVIAGPMLAHKAEDEGIAIAEILAGQAGHVNYSVIPGVVYTNPEVASVGKTEEDLKAEGIAYKAAKFPFTANGRAKAMLAPQGFVKILADKETDRVLGCHIVGKGAGEMIHEAAVLMEFGGSAEDLARTCHAHPTMSEAVREAALGLGDGSIHI</sequence>
<dbReference type="InterPro" id="IPR050151">
    <property type="entry name" value="Class-I_Pyr_Nuc-Dis_Oxidored"/>
</dbReference>
<dbReference type="EMBL" id="CP107716">
    <property type="protein sequence ID" value="UYQ72448.1"/>
    <property type="molecule type" value="Genomic_DNA"/>
</dbReference>
<evidence type="ECO:0000256" key="3">
    <source>
        <dbReference type="ARBA" id="ARBA00022630"/>
    </source>
</evidence>
<dbReference type="InterPro" id="IPR012999">
    <property type="entry name" value="Pyr_OxRdtase_I_AS"/>
</dbReference>
<evidence type="ECO:0000256" key="7">
    <source>
        <dbReference type="ARBA" id="ARBA00023157"/>
    </source>
</evidence>
<dbReference type="NCBIfam" id="TIGR01350">
    <property type="entry name" value="lipoamide_DH"/>
    <property type="match status" value="1"/>
</dbReference>
<dbReference type="InterPro" id="IPR023753">
    <property type="entry name" value="FAD/NAD-binding_dom"/>
</dbReference>
<evidence type="ECO:0000256" key="5">
    <source>
        <dbReference type="ARBA" id="ARBA00023002"/>
    </source>
</evidence>
<dbReference type="SUPFAM" id="SSF51905">
    <property type="entry name" value="FAD/NAD(P)-binding domain"/>
    <property type="match status" value="1"/>
</dbReference>
<feature type="domain" description="Pyridine nucleotide-disulphide oxidoreductase dimerisation" evidence="11">
    <location>
        <begin position="349"/>
        <end position="458"/>
    </location>
</feature>
<dbReference type="Gene3D" id="3.30.390.30">
    <property type="match status" value="1"/>
</dbReference>
<dbReference type="InterPro" id="IPR036188">
    <property type="entry name" value="FAD/NAD-bd_sf"/>
</dbReference>
<keyword evidence="4 10" id="KW-0274">FAD</keyword>
<proteinExistence type="inferred from homology"/>
<dbReference type="InterPro" id="IPR001100">
    <property type="entry name" value="Pyr_nuc-diS_OxRdtase"/>
</dbReference>
<evidence type="ECO:0000256" key="4">
    <source>
        <dbReference type="ARBA" id="ARBA00022827"/>
    </source>
</evidence>
<gene>
    <name evidence="13" type="primary">lpdA</name>
    <name evidence="13" type="ORF">OF122_01255</name>
</gene>
<reference evidence="13" key="1">
    <citation type="submission" date="2022-10" db="EMBL/GenBank/DDBJ databases">
        <title>YIM 151497 complete genome.</title>
        <authorList>
            <person name="Chen X."/>
        </authorList>
    </citation>
    <scope>NUCLEOTIDE SEQUENCE</scope>
    <source>
        <strain evidence="13">YIM 151497</strain>
    </source>
</reference>
<keyword evidence="14" id="KW-1185">Reference proteome</keyword>